<organism evidence="2 3">
    <name type="scientific">Paracidovorax valerianellae</name>
    <dbReference type="NCBI Taxonomy" id="187868"/>
    <lineage>
        <taxon>Bacteria</taxon>
        <taxon>Pseudomonadati</taxon>
        <taxon>Pseudomonadota</taxon>
        <taxon>Betaproteobacteria</taxon>
        <taxon>Burkholderiales</taxon>
        <taxon>Comamonadaceae</taxon>
        <taxon>Paracidovorax</taxon>
    </lineage>
</organism>
<keyword evidence="1" id="KW-1133">Transmembrane helix</keyword>
<gene>
    <name evidence="2" type="ORF">SAMN05192589_103187</name>
</gene>
<keyword evidence="1" id="KW-0812">Transmembrane</keyword>
<keyword evidence="3" id="KW-1185">Reference proteome</keyword>
<keyword evidence="1" id="KW-0472">Membrane</keyword>
<dbReference type="AlphaFoldDB" id="A0A1G6PA01"/>
<reference evidence="2" key="1">
    <citation type="submission" date="2016-10" db="EMBL/GenBank/DDBJ databases">
        <authorList>
            <person name="de Groot N.N."/>
        </authorList>
    </citation>
    <scope>NUCLEOTIDE SEQUENCE [LARGE SCALE GENOMIC DNA]</scope>
    <source>
        <strain evidence="2">DSM 16619</strain>
    </source>
</reference>
<dbReference type="RefSeq" id="WP_092741408.1">
    <property type="nucleotide sequence ID" value="NZ_FMZC01000003.1"/>
</dbReference>
<dbReference type="EMBL" id="FMZC01000003">
    <property type="protein sequence ID" value="SDC77100.1"/>
    <property type="molecule type" value="Genomic_DNA"/>
</dbReference>
<feature type="transmembrane region" description="Helical" evidence="1">
    <location>
        <begin position="161"/>
        <end position="179"/>
    </location>
</feature>
<protein>
    <submittedName>
        <fullName evidence="2">Uncharacterized protein</fullName>
    </submittedName>
</protein>
<dbReference type="STRING" id="187868.SAMN05192589_103187"/>
<sequence length="312" mass="33487">MSAELAATFFNVGYGQTLAQSMDKNQVDVLVLTQGQYMSILQDKARNNAALEFSLRKMLAQSTFGQYWQKTFSPNASEPWVGPVAQGANDLLAIGKTLNAIGMAGISTYIKTTATGTYIIIKGYSAKRSSALQGTRYLATHPKMLQLGLGMKSLQGIAKGGFMLGVVVSTGIELMDFMFNDEKTMYDLVGGIGVEAVKGGLAGLVAYGLAAAVGTFVTTVAVFPLFTMAVVAVAGGIVLNMADSEYKIKSNVIASLKMLPTQTAQGVYYIDTKVQSWQDDLTTAIEQKKSEIGQTVTHGMKNWLCRIGCLRY</sequence>
<feature type="transmembrane region" description="Helical" evidence="1">
    <location>
        <begin position="206"/>
        <end position="239"/>
    </location>
</feature>
<evidence type="ECO:0000313" key="3">
    <source>
        <dbReference type="Proteomes" id="UP000198781"/>
    </source>
</evidence>
<accession>A0A1G6PA01</accession>
<evidence type="ECO:0000256" key="1">
    <source>
        <dbReference type="SAM" id="Phobius"/>
    </source>
</evidence>
<dbReference type="OrthoDB" id="8806408at2"/>
<dbReference type="Proteomes" id="UP000198781">
    <property type="component" value="Unassembled WGS sequence"/>
</dbReference>
<name>A0A1G6PA01_9BURK</name>
<proteinExistence type="predicted"/>
<evidence type="ECO:0000313" key="2">
    <source>
        <dbReference type="EMBL" id="SDC77100.1"/>
    </source>
</evidence>